<dbReference type="Proteomes" id="UP001165121">
    <property type="component" value="Unassembled WGS sequence"/>
</dbReference>
<dbReference type="EMBL" id="BSXT01006075">
    <property type="protein sequence ID" value="GMF61913.1"/>
    <property type="molecule type" value="Genomic_DNA"/>
</dbReference>
<reference evidence="2" key="1">
    <citation type="submission" date="2023-04" db="EMBL/GenBank/DDBJ databases">
        <title>Phytophthora fragariaefolia NBRC 109709.</title>
        <authorList>
            <person name="Ichikawa N."/>
            <person name="Sato H."/>
            <person name="Tonouchi N."/>
        </authorList>
    </citation>
    <scope>NUCLEOTIDE SEQUENCE</scope>
    <source>
        <strain evidence="2">NBRC 109709</strain>
    </source>
</reference>
<evidence type="ECO:0000256" key="1">
    <source>
        <dbReference type="SAM" id="MobiDB-lite"/>
    </source>
</evidence>
<comment type="caution">
    <text evidence="2">The sequence shown here is derived from an EMBL/GenBank/DDBJ whole genome shotgun (WGS) entry which is preliminary data.</text>
</comment>
<feature type="compositionally biased region" description="Polar residues" evidence="1">
    <location>
        <begin position="1"/>
        <end position="11"/>
    </location>
</feature>
<organism evidence="2 3">
    <name type="scientific">Phytophthora fragariaefolia</name>
    <dbReference type="NCBI Taxonomy" id="1490495"/>
    <lineage>
        <taxon>Eukaryota</taxon>
        <taxon>Sar</taxon>
        <taxon>Stramenopiles</taxon>
        <taxon>Oomycota</taxon>
        <taxon>Peronosporomycetes</taxon>
        <taxon>Peronosporales</taxon>
        <taxon>Peronosporaceae</taxon>
        <taxon>Phytophthora</taxon>
    </lineage>
</organism>
<dbReference type="AlphaFoldDB" id="A0A9W6YF16"/>
<name>A0A9W6YF16_9STRA</name>
<accession>A0A9W6YF16</accession>
<feature type="region of interest" description="Disordered" evidence="1">
    <location>
        <begin position="1"/>
        <end position="27"/>
    </location>
</feature>
<sequence>MPQALESSKPNSPDIRDDISAADDSESEFANLEREIYTPYKYNKSASNEKAEDKIRVSCPQLKTNVAKKQQMTSVVAAMVPFMVPSMVNPVMVSMVTSMVTIPVR</sequence>
<gene>
    <name evidence="2" type="ORF">Pfra01_002697900</name>
</gene>
<evidence type="ECO:0000313" key="2">
    <source>
        <dbReference type="EMBL" id="GMF61913.1"/>
    </source>
</evidence>
<proteinExistence type="predicted"/>
<evidence type="ECO:0000313" key="3">
    <source>
        <dbReference type="Proteomes" id="UP001165121"/>
    </source>
</evidence>
<protein>
    <submittedName>
        <fullName evidence="2">Unnamed protein product</fullName>
    </submittedName>
</protein>
<keyword evidence="3" id="KW-1185">Reference proteome</keyword>